<comment type="subcellular location">
    <subcellularLocation>
        <location evidence="3">Chromosome</location>
        <location evidence="3">Centromere</location>
    </subcellularLocation>
    <subcellularLocation>
        <location evidence="2">Nucleus</location>
    </subcellularLocation>
</comment>
<dbReference type="GO" id="GO:0051301">
    <property type="term" value="P:cell division"/>
    <property type="evidence" value="ECO:0007669"/>
    <property type="project" value="UniProtKB-KW"/>
</dbReference>
<keyword evidence="8" id="KW-0862">Zinc</keyword>
<dbReference type="PANTHER" id="PTHR16431">
    <property type="entry name" value="NEUROGENIC PROTEIN MASTERMIND"/>
    <property type="match status" value="1"/>
</dbReference>
<keyword evidence="5" id="KW-0132">Cell division</keyword>
<evidence type="ECO:0000256" key="1">
    <source>
        <dbReference type="ARBA" id="ARBA00003694"/>
    </source>
</evidence>
<dbReference type="GO" id="GO:0005634">
    <property type="term" value="C:nucleus"/>
    <property type="evidence" value="ECO:0007669"/>
    <property type="project" value="UniProtKB-SubCell"/>
</dbReference>
<dbReference type="Ensembl" id="ENSCPGT00000025925.1">
    <property type="protein sequence ID" value="ENSCPGP00000023732.1"/>
    <property type="gene ID" value="ENSCPGG00000016407.1"/>
</dbReference>
<evidence type="ECO:0000256" key="9">
    <source>
        <dbReference type="ARBA" id="ARBA00023242"/>
    </source>
</evidence>
<keyword evidence="6" id="KW-0479">Metal-binding</keyword>
<keyword evidence="15" id="KW-1185">Reference proteome</keyword>
<protein>
    <submittedName>
        <fullName evidence="14">Opa interacting protein 5</fullName>
    </submittedName>
</protein>
<accession>A0A8C3KH53</accession>
<dbReference type="GO" id="GO:0000775">
    <property type="term" value="C:chromosome, centromeric region"/>
    <property type="evidence" value="ECO:0007669"/>
    <property type="project" value="UniProtKB-SubCell"/>
</dbReference>
<evidence type="ECO:0000256" key="6">
    <source>
        <dbReference type="ARBA" id="ARBA00022723"/>
    </source>
</evidence>
<dbReference type="GO" id="GO:0007059">
    <property type="term" value="P:chromosome segregation"/>
    <property type="evidence" value="ECO:0007669"/>
    <property type="project" value="TreeGrafter"/>
</dbReference>
<dbReference type="GO" id="GO:0046872">
    <property type="term" value="F:metal ion binding"/>
    <property type="evidence" value="ECO:0007669"/>
    <property type="project" value="UniProtKB-KW"/>
</dbReference>
<name>A0A8C3KH53_9CHAR</name>
<dbReference type="InterPro" id="IPR034752">
    <property type="entry name" value="Mis18"/>
</dbReference>
<keyword evidence="12" id="KW-0175">Coiled coil</keyword>
<evidence type="ECO:0000256" key="3">
    <source>
        <dbReference type="ARBA" id="ARBA00004584"/>
    </source>
</evidence>
<proteinExistence type="predicted"/>
<dbReference type="Pfam" id="PF03226">
    <property type="entry name" value="Yippee-Mis18"/>
    <property type="match status" value="1"/>
</dbReference>
<comment type="function">
    <text evidence="1">Required for recruitment of CENPA to centromeres and normal chromosome segregation during mitosis.</text>
</comment>
<feature type="domain" description="Mis18" evidence="13">
    <location>
        <begin position="66"/>
        <end position="165"/>
    </location>
</feature>
<evidence type="ECO:0000256" key="2">
    <source>
        <dbReference type="ARBA" id="ARBA00004123"/>
    </source>
</evidence>
<dbReference type="InterPro" id="IPR004910">
    <property type="entry name" value="Yippee/Mis18/Cereblon"/>
</dbReference>
<sequence length="240" mass="26285">MAVRRQLRRLFQEPQLSGVITVERPPSPPAAAVRLCPSPPSSPPAAGAVSLPLSPPQQQGPLPADCAVFQCSGCWTVLGDSLHFCGLEERRLGLLVCYRVTNNVVWEDSLMVGLEGALLGCAYNALSCQSCGLIVGFILYSAPSDLAYLRGCFCFFKHNIICYLLGKQMIIEASKVNFPAVTLKEKLREMKEKLVEVHIRVELLMKKLEELQQKNDVAERQACTSNAVGLPPGYAIVRVN</sequence>
<keyword evidence="10" id="KW-0131">Cell cycle</keyword>
<evidence type="ECO:0000256" key="8">
    <source>
        <dbReference type="ARBA" id="ARBA00022833"/>
    </source>
</evidence>
<feature type="coiled-coil region" evidence="12">
    <location>
        <begin position="180"/>
        <end position="221"/>
    </location>
</feature>
<keyword evidence="4" id="KW-0158">Chromosome</keyword>
<keyword evidence="9" id="KW-0539">Nucleus</keyword>
<evidence type="ECO:0000256" key="11">
    <source>
        <dbReference type="ARBA" id="ARBA00023328"/>
    </source>
</evidence>
<evidence type="ECO:0000313" key="14">
    <source>
        <dbReference type="Ensembl" id="ENSCPGP00000023732.1"/>
    </source>
</evidence>
<reference evidence="14" key="1">
    <citation type="submission" date="2025-08" db="UniProtKB">
        <authorList>
            <consortium name="Ensembl"/>
        </authorList>
    </citation>
    <scope>IDENTIFICATION</scope>
</reference>
<evidence type="ECO:0000256" key="10">
    <source>
        <dbReference type="ARBA" id="ARBA00023306"/>
    </source>
</evidence>
<evidence type="ECO:0000256" key="7">
    <source>
        <dbReference type="ARBA" id="ARBA00022776"/>
    </source>
</evidence>
<keyword evidence="7" id="KW-0498">Mitosis</keyword>
<dbReference type="PROSITE" id="PS51793">
    <property type="entry name" value="MIS18"/>
    <property type="match status" value="1"/>
</dbReference>
<evidence type="ECO:0000256" key="4">
    <source>
        <dbReference type="ARBA" id="ARBA00022454"/>
    </source>
</evidence>
<dbReference type="PANTHER" id="PTHR16431:SF3">
    <property type="entry name" value="PROTEIN MIS18-BETA"/>
    <property type="match status" value="1"/>
</dbReference>
<dbReference type="GO" id="GO:0034080">
    <property type="term" value="P:CENP-A containing chromatin assembly"/>
    <property type="evidence" value="ECO:0007669"/>
    <property type="project" value="TreeGrafter"/>
</dbReference>
<dbReference type="GO" id="GO:0000785">
    <property type="term" value="C:chromatin"/>
    <property type="evidence" value="ECO:0007669"/>
    <property type="project" value="TreeGrafter"/>
</dbReference>
<evidence type="ECO:0000259" key="13">
    <source>
        <dbReference type="PROSITE" id="PS51793"/>
    </source>
</evidence>
<evidence type="ECO:0000313" key="15">
    <source>
        <dbReference type="Proteomes" id="UP000694419"/>
    </source>
</evidence>
<evidence type="ECO:0000256" key="12">
    <source>
        <dbReference type="SAM" id="Coils"/>
    </source>
</evidence>
<reference evidence="14" key="2">
    <citation type="submission" date="2025-09" db="UniProtKB">
        <authorList>
            <consortium name="Ensembl"/>
        </authorList>
    </citation>
    <scope>IDENTIFICATION</scope>
</reference>
<evidence type="ECO:0000256" key="5">
    <source>
        <dbReference type="ARBA" id="ARBA00022618"/>
    </source>
</evidence>
<dbReference type="AlphaFoldDB" id="A0A8C3KH53"/>
<dbReference type="Proteomes" id="UP000694419">
    <property type="component" value="Unplaced"/>
</dbReference>
<organism evidence="14 15">
    <name type="scientific">Calidris pygmaea</name>
    <name type="common">Spoon-billed sandpiper</name>
    <dbReference type="NCBI Taxonomy" id="425635"/>
    <lineage>
        <taxon>Eukaryota</taxon>
        <taxon>Metazoa</taxon>
        <taxon>Chordata</taxon>
        <taxon>Craniata</taxon>
        <taxon>Vertebrata</taxon>
        <taxon>Euteleostomi</taxon>
        <taxon>Archelosauria</taxon>
        <taxon>Archosauria</taxon>
        <taxon>Dinosauria</taxon>
        <taxon>Saurischia</taxon>
        <taxon>Theropoda</taxon>
        <taxon>Coelurosauria</taxon>
        <taxon>Aves</taxon>
        <taxon>Neognathae</taxon>
        <taxon>Neoaves</taxon>
        <taxon>Charadriiformes</taxon>
        <taxon>Scolopacidae</taxon>
        <taxon>Calidris</taxon>
    </lineage>
</organism>
<keyword evidence="11" id="KW-0137">Centromere</keyword>